<evidence type="ECO:0000313" key="2">
    <source>
        <dbReference type="EMBL" id="PBK91041.1"/>
    </source>
</evidence>
<sequence>DMCVAFNDETQIWRLARGPKDSKGIDGVVFMATGALIHIDLPPNVDEQNDRGMRNKIRFLNQSVTIAGMGSELFQDSIDTLKELHQRGEREFKQGQLEEWCPGQFQGDDAVEMVNWYFRPQTKSENQTSVQLSSDINPKGVLRWMAGDNMVHTEDNIMKYYKKVSKRQYSVNNIMTKSDQRYAEAKPQMFRTGDIVEVQCSIVFIKGKAGVVKMKLILRALALVNCKHSMVRDSYHARLGKLITPSPPTPARTPKRKGKGQRNEERTQG</sequence>
<proteinExistence type="predicted"/>
<evidence type="ECO:0000313" key="3">
    <source>
        <dbReference type="Proteomes" id="UP000217790"/>
    </source>
</evidence>
<dbReference type="Proteomes" id="UP000217790">
    <property type="component" value="Unassembled WGS sequence"/>
</dbReference>
<dbReference type="InParanoid" id="A0A2H3D720"/>
<gene>
    <name evidence="2" type="ORF">ARMGADRAFT_933168</name>
</gene>
<protein>
    <submittedName>
        <fullName evidence="2">Uncharacterized protein</fullName>
    </submittedName>
</protein>
<keyword evidence="3" id="KW-1185">Reference proteome</keyword>
<dbReference type="OrthoDB" id="3067373at2759"/>
<organism evidence="2 3">
    <name type="scientific">Armillaria gallica</name>
    <name type="common">Bulbous honey fungus</name>
    <name type="synonym">Armillaria bulbosa</name>
    <dbReference type="NCBI Taxonomy" id="47427"/>
    <lineage>
        <taxon>Eukaryota</taxon>
        <taxon>Fungi</taxon>
        <taxon>Dikarya</taxon>
        <taxon>Basidiomycota</taxon>
        <taxon>Agaricomycotina</taxon>
        <taxon>Agaricomycetes</taxon>
        <taxon>Agaricomycetidae</taxon>
        <taxon>Agaricales</taxon>
        <taxon>Marasmiineae</taxon>
        <taxon>Physalacriaceae</taxon>
        <taxon>Armillaria</taxon>
    </lineage>
</organism>
<dbReference type="AlphaFoldDB" id="A0A2H3D720"/>
<feature type="region of interest" description="Disordered" evidence="1">
    <location>
        <begin position="239"/>
        <end position="269"/>
    </location>
</feature>
<reference evidence="3" key="1">
    <citation type="journal article" date="2017" name="Nat. Ecol. Evol.">
        <title>Genome expansion and lineage-specific genetic innovations in the forest pathogenic fungi Armillaria.</title>
        <authorList>
            <person name="Sipos G."/>
            <person name="Prasanna A.N."/>
            <person name="Walter M.C."/>
            <person name="O'Connor E."/>
            <person name="Balint B."/>
            <person name="Krizsan K."/>
            <person name="Kiss B."/>
            <person name="Hess J."/>
            <person name="Varga T."/>
            <person name="Slot J."/>
            <person name="Riley R."/>
            <person name="Boka B."/>
            <person name="Rigling D."/>
            <person name="Barry K."/>
            <person name="Lee J."/>
            <person name="Mihaltcheva S."/>
            <person name="LaButti K."/>
            <person name="Lipzen A."/>
            <person name="Waldron R."/>
            <person name="Moloney N.M."/>
            <person name="Sperisen C."/>
            <person name="Kredics L."/>
            <person name="Vagvoelgyi C."/>
            <person name="Patrignani A."/>
            <person name="Fitzpatrick D."/>
            <person name="Nagy I."/>
            <person name="Doyle S."/>
            <person name="Anderson J.B."/>
            <person name="Grigoriev I.V."/>
            <person name="Gueldener U."/>
            <person name="Muensterkoetter M."/>
            <person name="Nagy L.G."/>
        </authorList>
    </citation>
    <scope>NUCLEOTIDE SEQUENCE [LARGE SCALE GENOMIC DNA]</scope>
    <source>
        <strain evidence="3">Ar21-2</strain>
    </source>
</reference>
<name>A0A2H3D720_ARMGA</name>
<feature type="non-terminal residue" evidence="2">
    <location>
        <position position="1"/>
    </location>
</feature>
<accession>A0A2H3D720</accession>
<evidence type="ECO:0000256" key="1">
    <source>
        <dbReference type="SAM" id="MobiDB-lite"/>
    </source>
</evidence>
<dbReference type="OMA" id="SKWARTE"/>
<dbReference type="EMBL" id="KZ293663">
    <property type="protein sequence ID" value="PBK91041.1"/>
    <property type="molecule type" value="Genomic_DNA"/>
</dbReference>